<evidence type="ECO:0000313" key="1">
    <source>
        <dbReference type="EMBL" id="MBK4716230.1"/>
    </source>
</evidence>
<dbReference type="InterPro" id="IPR038444">
    <property type="entry name" value="DUF465_sf"/>
</dbReference>
<keyword evidence="2" id="KW-1185">Reference proteome</keyword>
<dbReference type="NCBIfam" id="NF008505">
    <property type="entry name" value="PRK11415.1"/>
    <property type="match status" value="1"/>
</dbReference>
<organism evidence="1 2">
    <name type="scientific">Tenebrionibacter intestinalis</name>
    <dbReference type="NCBI Taxonomy" id="2799638"/>
    <lineage>
        <taxon>Bacteria</taxon>
        <taxon>Pseudomonadati</taxon>
        <taxon>Pseudomonadota</taxon>
        <taxon>Gammaproteobacteria</taxon>
        <taxon>Enterobacterales</taxon>
        <taxon>Enterobacteriaceae</taxon>
        <taxon>Tenebrionibacter/Tenebrionicola group</taxon>
        <taxon>Tenebrionibacter</taxon>
    </lineage>
</organism>
<sequence>MFPEYRQLITVLKESNPRFRSLFEKHNQLDHDIAQLEHPDGRGYCDKVATMKKEKLKLKETLWEMLKEADNAAS</sequence>
<dbReference type="EMBL" id="JAEPBH010000034">
    <property type="protein sequence ID" value="MBK4716230.1"/>
    <property type="molecule type" value="Genomic_DNA"/>
</dbReference>
<evidence type="ECO:0000313" key="2">
    <source>
        <dbReference type="Proteomes" id="UP000659047"/>
    </source>
</evidence>
<protein>
    <submittedName>
        <fullName evidence="1">DUF465 domain-containing protein</fullName>
    </submittedName>
</protein>
<dbReference type="Gene3D" id="6.10.280.50">
    <property type="match status" value="1"/>
</dbReference>
<gene>
    <name evidence="1" type="ORF">JJB97_13020</name>
</gene>
<comment type="caution">
    <text evidence="1">The sequence shown here is derived from an EMBL/GenBank/DDBJ whole genome shotgun (WGS) entry which is preliminary data.</text>
</comment>
<dbReference type="InterPro" id="IPR007420">
    <property type="entry name" value="DUF465"/>
</dbReference>
<name>A0A8K0V8P0_9ENTR</name>
<accession>A0A8K0V8P0</accession>
<reference evidence="1" key="1">
    <citation type="submission" date="2021-01" db="EMBL/GenBank/DDBJ databases">
        <title>Intestinitalea alba gen. nov., sp. nov., a novel genus of the family Enterobacteriaceae, isolated from the gut of the plastic-eating mealworm Tenebrio molitor L.</title>
        <authorList>
            <person name="Yang Y."/>
        </authorList>
    </citation>
    <scope>NUCLEOTIDE SEQUENCE</scope>
    <source>
        <strain evidence="1">BIT-L3</strain>
    </source>
</reference>
<dbReference type="Pfam" id="PF04325">
    <property type="entry name" value="DUF465"/>
    <property type="match status" value="1"/>
</dbReference>
<proteinExistence type="predicted"/>
<dbReference type="AlphaFoldDB" id="A0A8K0V8P0"/>
<dbReference type="Proteomes" id="UP000659047">
    <property type="component" value="Unassembled WGS sequence"/>
</dbReference>